<evidence type="ECO:0000256" key="2">
    <source>
        <dbReference type="ARBA" id="ARBA00005967"/>
    </source>
</evidence>
<evidence type="ECO:0000256" key="7">
    <source>
        <dbReference type="ARBA" id="ARBA00022741"/>
    </source>
</evidence>
<evidence type="ECO:0000256" key="8">
    <source>
        <dbReference type="ARBA" id="ARBA00022777"/>
    </source>
</evidence>
<evidence type="ECO:0000256" key="12">
    <source>
        <dbReference type="ARBA" id="ARBA00023136"/>
    </source>
</evidence>
<evidence type="ECO:0000256" key="10">
    <source>
        <dbReference type="ARBA" id="ARBA00022989"/>
    </source>
</evidence>
<evidence type="ECO:0000256" key="4">
    <source>
        <dbReference type="ARBA" id="ARBA00022516"/>
    </source>
</evidence>
<feature type="transmembrane region" description="Helical" evidence="15">
    <location>
        <begin position="61"/>
        <end position="80"/>
    </location>
</feature>
<evidence type="ECO:0000256" key="14">
    <source>
        <dbReference type="ARBA" id="ARBA00023264"/>
    </source>
</evidence>
<comment type="caution">
    <text evidence="16">The sequence shown here is derived from an EMBL/GenBank/DDBJ whole genome shotgun (WGS) entry which is preliminary data.</text>
</comment>
<proteinExistence type="inferred from homology"/>
<dbReference type="GO" id="GO:0036433">
    <property type="term" value="F:di-trans, poly-cis-undecaprenol kinase activity"/>
    <property type="evidence" value="ECO:0007669"/>
    <property type="project" value="UniProtKB-EC"/>
</dbReference>
<keyword evidence="7" id="KW-0547">Nucleotide-binding</keyword>
<dbReference type="InterPro" id="IPR036945">
    <property type="entry name" value="DAGK_sf"/>
</dbReference>
<dbReference type="EMBL" id="CAKLPX010000003">
    <property type="protein sequence ID" value="CAH0992590.1"/>
    <property type="molecule type" value="Genomic_DNA"/>
</dbReference>
<evidence type="ECO:0000256" key="9">
    <source>
        <dbReference type="ARBA" id="ARBA00022840"/>
    </source>
</evidence>
<dbReference type="InterPro" id="IPR000829">
    <property type="entry name" value="DAGK"/>
</dbReference>
<reference evidence="16" key="1">
    <citation type="submission" date="2021-12" db="EMBL/GenBank/DDBJ databases">
        <authorList>
            <person name="Rodrigo-Torres L."/>
            <person name="Arahal R. D."/>
            <person name="Lucena T."/>
        </authorList>
    </citation>
    <scope>NUCLEOTIDE SEQUENCE</scope>
    <source>
        <strain evidence="16">CECT 8267</strain>
    </source>
</reference>
<evidence type="ECO:0000256" key="1">
    <source>
        <dbReference type="ARBA" id="ARBA00004651"/>
    </source>
</evidence>
<keyword evidence="9" id="KW-0067">ATP-binding</keyword>
<evidence type="ECO:0000256" key="6">
    <source>
        <dbReference type="ARBA" id="ARBA00022692"/>
    </source>
</evidence>
<keyword evidence="10 15" id="KW-1133">Transmembrane helix</keyword>
<dbReference type="PANTHER" id="PTHR34299">
    <property type="entry name" value="DIACYLGLYCEROL KINASE"/>
    <property type="match status" value="1"/>
</dbReference>
<evidence type="ECO:0000256" key="5">
    <source>
        <dbReference type="ARBA" id="ARBA00022679"/>
    </source>
</evidence>
<keyword evidence="4" id="KW-0444">Lipid biosynthesis</keyword>
<keyword evidence="14" id="KW-1208">Phospholipid metabolism</keyword>
<evidence type="ECO:0000313" key="17">
    <source>
        <dbReference type="Proteomes" id="UP000838100"/>
    </source>
</evidence>
<dbReference type="CDD" id="cd14265">
    <property type="entry name" value="UDPK_IM_like"/>
    <property type="match status" value="1"/>
</dbReference>
<sequence>MTIKKTPSVFSPSQRWRSIGFAVAGLITLWRSQANARFHLAVALLVVVAGLLASLTVGEWMMITFSIGFVMTLEAVNTAIEFLADRVTKEHDEQIKKVKDVAAAAVLLASITAVIQGALIFTPHLWGLL</sequence>
<evidence type="ECO:0000256" key="11">
    <source>
        <dbReference type="ARBA" id="ARBA00023098"/>
    </source>
</evidence>
<keyword evidence="6 15" id="KW-0812">Transmembrane</keyword>
<evidence type="ECO:0000256" key="13">
    <source>
        <dbReference type="ARBA" id="ARBA00023209"/>
    </source>
</evidence>
<keyword evidence="3" id="KW-1003">Cell membrane</keyword>
<comment type="similarity">
    <text evidence="2">Belongs to the bacterial diacylglycerol kinase family.</text>
</comment>
<gene>
    <name evidence="16" type="primary">dgkA_2</name>
    <name evidence="16" type="ORF">SIN8267_02723</name>
</gene>
<dbReference type="Gene3D" id="1.10.287.3610">
    <property type="match status" value="1"/>
</dbReference>
<name>A0ABM9AHB8_9GAMM</name>
<dbReference type="PANTHER" id="PTHR34299:SF1">
    <property type="entry name" value="DIACYLGLYCEROL KINASE"/>
    <property type="match status" value="1"/>
</dbReference>
<dbReference type="Pfam" id="PF01219">
    <property type="entry name" value="DAGK_prokar"/>
    <property type="match status" value="1"/>
</dbReference>
<protein>
    <submittedName>
        <fullName evidence="16">Undecaprenol kinase</fullName>
        <ecNumber evidence="16">2.7.1.66</ecNumber>
    </submittedName>
</protein>
<comment type="subcellular location">
    <subcellularLocation>
        <location evidence="1">Cell membrane</location>
        <topology evidence="1">Multi-pass membrane protein</topology>
    </subcellularLocation>
</comment>
<accession>A0ABM9AHB8</accession>
<keyword evidence="17" id="KW-1185">Reference proteome</keyword>
<keyword evidence="11" id="KW-0443">Lipid metabolism</keyword>
<dbReference type="EC" id="2.7.1.66" evidence="16"/>
<evidence type="ECO:0000256" key="3">
    <source>
        <dbReference type="ARBA" id="ARBA00022475"/>
    </source>
</evidence>
<keyword evidence="8 16" id="KW-0418">Kinase</keyword>
<dbReference type="InterPro" id="IPR033717">
    <property type="entry name" value="UDPK"/>
</dbReference>
<dbReference type="Proteomes" id="UP000838100">
    <property type="component" value="Unassembled WGS sequence"/>
</dbReference>
<organism evidence="16 17">
    <name type="scientific">Sinobacterium norvegicum</name>
    <dbReference type="NCBI Taxonomy" id="1641715"/>
    <lineage>
        <taxon>Bacteria</taxon>
        <taxon>Pseudomonadati</taxon>
        <taxon>Pseudomonadota</taxon>
        <taxon>Gammaproteobacteria</taxon>
        <taxon>Cellvibrionales</taxon>
        <taxon>Spongiibacteraceae</taxon>
        <taxon>Sinobacterium</taxon>
    </lineage>
</organism>
<dbReference type="RefSeq" id="WP_237445271.1">
    <property type="nucleotide sequence ID" value="NZ_CAKLPX010000003.1"/>
</dbReference>
<keyword evidence="13" id="KW-0594">Phospholipid biosynthesis</keyword>
<keyword evidence="12 15" id="KW-0472">Membrane</keyword>
<feature type="transmembrane region" description="Helical" evidence="15">
    <location>
        <begin position="38"/>
        <end position="55"/>
    </location>
</feature>
<feature type="transmembrane region" description="Helical" evidence="15">
    <location>
        <begin position="101"/>
        <end position="126"/>
    </location>
</feature>
<evidence type="ECO:0000256" key="15">
    <source>
        <dbReference type="SAM" id="Phobius"/>
    </source>
</evidence>
<evidence type="ECO:0000313" key="16">
    <source>
        <dbReference type="EMBL" id="CAH0992590.1"/>
    </source>
</evidence>
<keyword evidence="5 16" id="KW-0808">Transferase</keyword>